<dbReference type="EMBL" id="JAMKOV010000115">
    <property type="protein sequence ID" value="KAI8033628.1"/>
    <property type="molecule type" value="Genomic_DNA"/>
</dbReference>
<comment type="caution">
    <text evidence="2">The sequence shown here is derived from an EMBL/GenBank/DDBJ whole genome shotgun (WGS) entry which is preliminary data.</text>
</comment>
<evidence type="ECO:0000313" key="2">
    <source>
        <dbReference type="EMBL" id="KAI8033628.1"/>
    </source>
</evidence>
<reference evidence="2" key="1">
    <citation type="journal article" date="2023" name="Genome Biol. Evol.">
        <title>Long-read-based Genome Assembly of Drosophila gunungcola Reveals Fewer Chemosensory Genes in Flower-breeding Species.</title>
        <authorList>
            <person name="Negi A."/>
            <person name="Liao B.Y."/>
            <person name="Yeh S.D."/>
        </authorList>
    </citation>
    <scope>NUCLEOTIDE SEQUENCE</scope>
    <source>
        <strain evidence="2">Sukarami</strain>
    </source>
</reference>
<accession>A0A9P9YB21</accession>
<keyword evidence="3" id="KW-1185">Reference proteome</keyword>
<dbReference type="AlphaFoldDB" id="A0A9P9YB21"/>
<sequence>MSPDDFIGVRSGWRVWEDDDLGLAEHREGITGVVEGVTMKLNLELELDLDLHIIGNCLVRKDLQCSISISITITITITELFGQPPSQPASEQTNSNSSAQTAIPRSPEIT</sequence>
<proteinExistence type="predicted"/>
<feature type="compositionally biased region" description="Polar residues" evidence="1">
    <location>
        <begin position="88"/>
        <end position="110"/>
    </location>
</feature>
<feature type="region of interest" description="Disordered" evidence="1">
    <location>
        <begin position="82"/>
        <end position="110"/>
    </location>
</feature>
<dbReference type="Proteomes" id="UP001059596">
    <property type="component" value="Unassembled WGS sequence"/>
</dbReference>
<gene>
    <name evidence="2" type="ORF">M5D96_013582</name>
</gene>
<name>A0A9P9YB21_9MUSC</name>
<organism evidence="2 3">
    <name type="scientific">Drosophila gunungcola</name>
    <name type="common">fruit fly</name>
    <dbReference type="NCBI Taxonomy" id="103775"/>
    <lineage>
        <taxon>Eukaryota</taxon>
        <taxon>Metazoa</taxon>
        <taxon>Ecdysozoa</taxon>
        <taxon>Arthropoda</taxon>
        <taxon>Hexapoda</taxon>
        <taxon>Insecta</taxon>
        <taxon>Pterygota</taxon>
        <taxon>Neoptera</taxon>
        <taxon>Endopterygota</taxon>
        <taxon>Diptera</taxon>
        <taxon>Brachycera</taxon>
        <taxon>Muscomorpha</taxon>
        <taxon>Ephydroidea</taxon>
        <taxon>Drosophilidae</taxon>
        <taxon>Drosophila</taxon>
        <taxon>Sophophora</taxon>
    </lineage>
</organism>
<evidence type="ECO:0000256" key="1">
    <source>
        <dbReference type="SAM" id="MobiDB-lite"/>
    </source>
</evidence>
<evidence type="ECO:0000313" key="3">
    <source>
        <dbReference type="Proteomes" id="UP001059596"/>
    </source>
</evidence>
<protein>
    <submittedName>
        <fullName evidence="2">Uncharacterized protein</fullName>
    </submittedName>
</protein>